<evidence type="ECO:0000313" key="18">
    <source>
        <dbReference type="EMBL" id="HAB4725777.1"/>
    </source>
</evidence>
<name>A0A6Y2X2S4_SALDZ</name>
<dbReference type="EMBL" id="DAAGXW010000030">
    <property type="protein sequence ID" value="HAB5018763.1"/>
    <property type="molecule type" value="Genomic_DNA"/>
</dbReference>
<evidence type="ECO:0000313" key="9">
    <source>
        <dbReference type="EMBL" id="HAB1978137.1"/>
    </source>
</evidence>
<evidence type="ECO:0000256" key="5">
    <source>
        <dbReference type="SAM" id="MobiDB-lite"/>
    </source>
</evidence>
<dbReference type="InterPro" id="IPR046357">
    <property type="entry name" value="PPIase_dom_sf"/>
</dbReference>
<dbReference type="EC" id="5.2.1.8" evidence="2 4"/>
<dbReference type="EMBL" id="DAAFXY010000015">
    <property type="protein sequence ID" value="HAB1978137.1"/>
    <property type="molecule type" value="Genomic_DNA"/>
</dbReference>
<evidence type="ECO:0000259" key="6">
    <source>
        <dbReference type="PROSITE" id="PS50059"/>
    </source>
</evidence>
<dbReference type="EMBL" id="DAAFYE010000011">
    <property type="protein sequence ID" value="HAB1991262.1"/>
    <property type="molecule type" value="Genomic_DNA"/>
</dbReference>
<dbReference type="AlphaFoldDB" id="A0A6Y2X2S4"/>
<evidence type="ECO:0000256" key="2">
    <source>
        <dbReference type="ARBA" id="ARBA00013194"/>
    </source>
</evidence>
<evidence type="ECO:0000313" key="17">
    <source>
        <dbReference type="EMBL" id="HAB4720409.1"/>
    </source>
</evidence>
<evidence type="ECO:0000313" key="12">
    <source>
        <dbReference type="EMBL" id="HAB2326908.1"/>
    </source>
</evidence>
<dbReference type="EMBL" id="DAAGOS010000096">
    <property type="protein sequence ID" value="HAB3925753.1"/>
    <property type="molecule type" value="Genomic_DNA"/>
</dbReference>
<dbReference type="Pfam" id="PF00254">
    <property type="entry name" value="FKBP_C"/>
    <property type="match status" value="1"/>
</dbReference>
<dbReference type="EMBL" id="DAAQZP010000039">
    <property type="protein sequence ID" value="HAE1596060.1"/>
    <property type="molecule type" value="Genomic_DNA"/>
</dbReference>
<feature type="compositionally biased region" description="Basic and acidic residues" evidence="5">
    <location>
        <begin position="434"/>
        <end position="446"/>
    </location>
</feature>
<organism evidence="18">
    <name type="scientific">Salmonella diarizonae</name>
    <dbReference type="NCBI Taxonomy" id="59204"/>
    <lineage>
        <taxon>Bacteria</taxon>
        <taxon>Pseudomonadati</taxon>
        <taxon>Pseudomonadota</taxon>
        <taxon>Gammaproteobacteria</taxon>
        <taxon>Enterobacterales</taxon>
        <taxon>Enterobacteriaceae</taxon>
        <taxon>Salmonella</taxon>
    </lineage>
</organism>
<sequence length="446" mass="48649">MNDGLKICRRILQTTGGVALLLWGGCAGAGDNSGGVPGILKFAQQYQQQEASAIKEGGSGGKTDSVARSVGKGEAGAGSTTELRRRLTLREQEVRQLKKENRGLRERLKVLPDTAQDNAEKDKVVASLKAELDESRKQLETITRKGEQAQETLNAQVIELKQQLSRMETESKTAAEQAGKEKTELQATLNTLKAEMADMPVVTAEMLKPDDMQQTYAAGVMLGRDMLNLQAAQQQLGLKTDNRILMAGIRDALNRKVLLNESVLDVALQRAEELAQKARLAVIREQKKAGAAWLEKFRKQKGVKQAEGGFWYRSEYAGDGEFIRGDDTLVDVVVTEKLTDGTVVEDMDARGRVISQVLGEYPPVFREALMLMKNHGTMELVVPPELAYGDEGYPPKVPPGATMVYTLRVEEVKPVTEPASGESAGKKALSLAGRNDKAGRTEGVKK</sequence>
<evidence type="ECO:0000313" key="20">
    <source>
        <dbReference type="EMBL" id="HAB5330985.1"/>
    </source>
</evidence>
<dbReference type="EMBL" id="DAAGVM010000117">
    <property type="protein sequence ID" value="HAB4725777.1"/>
    <property type="molecule type" value="Genomic_DNA"/>
</dbReference>
<dbReference type="EMBL" id="DAAQZS010000002">
    <property type="protein sequence ID" value="HAE1472797.1"/>
    <property type="molecule type" value="Genomic_DNA"/>
</dbReference>
<dbReference type="EMBL" id="DAAGVL010000015">
    <property type="protein sequence ID" value="HAB4720409.1"/>
    <property type="molecule type" value="Genomic_DNA"/>
</dbReference>
<dbReference type="InterPro" id="IPR036944">
    <property type="entry name" value="PPIase_FKBP_N_sf"/>
</dbReference>
<accession>A0A6Y2X2S4</accession>
<evidence type="ECO:0000313" key="21">
    <source>
        <dbReference type="EMBL" id="HAB5843027.1"/>
    </source>
</evidence>
<proteinExistence type="predicted"/>
<dbReference type="SUPFAM" id="SSF54534">
    <property type="entry name" value="FKBP-like"/>
    <property type="match status" value="1"/>
</dbReference>
<evidence type="ECO:0000313" key="15">
    <source>
        <dbReference type="EMBL" id="HAB3980002.1"/>
    </source>
</evidence>
<dbReference type="EMBL" id="DAAGBA010000073">
    <property type="protein sequence ID" value="HAB2326908.1"/>
    <property type="molecule type" value="Genomic_DNA"/>
</dbReference>
<dbReference type="EMBL" id="DAAGNY010000027">
    <property type="protein sequence ID" value="HAB3844245.1"/>
    <property type="molecule type" value="Genomic_DNA"/>
</dbReference>
<evidence type="ECO:0000256" key="1">
    <source>
        <dbReference type="ARBA" id="ARBA00000971"/>
    </source>
</evidence>
<dbReference type="PROSITE" id="PS51257">
    <property type="entry name" value="PROKAR_LIPOPROTEIN"/>
    <property type="match status" value="1"/>
</dbReference>
<feature type="domain" description="PPIase FKBP-type" evidence="6">
    <location>
        <begin position="327"/>
        <end position="413"/>
    </location>
</feature>
<dbReference type="EMBL" id="DAAFZM010000029">
    <property type="protein sequence ID" value="HAB2186665.1"/>
    <property type="molecule type" value="Genomic_DNA"/>
</dbReference>
<evidence type="ECO:0000256" key="4">
    <source>
        <dbReference type="PROSITE-ProRule" id="PRU00277"/>
    </source>
</evidence>
<dbReference type="EMBL" id="DAAGPC010000080">
    <property type="protein sequence ID" value="HAB3980002.1"/>
    <property type="molecule type" value="Genomic_DNA"/>
</dbReference>
<keyword evidence="4 18" id="KW-0413">Isomerase</keyword>
<reference evidence="18" key="2">
    <citation type="submission" date="2019-10" db="EMBL/GenBank/DDBJ databases">
        <authorList>
            <consortium name="NCBI Pathogen Detection Project"/>
        </authorList>
    </citation>
    <scope>NUCLEOTIDE SEQUENCE</scope>
    <source>
        <strain evidence="18">Salmonella enterica</strain>
    </source>
</reference>
<evidence type="ECO:0000256" key="3">
    <source>
        <dbReference type="ARBA" id="ARBA00023110"/>
    </source>
</evidence>
<dbReference type="Gene3D" id="1.10.287.460">
    <property type="entry name" value="Peptidyl-prolyl cis-trans isomerase, FKBP-type, N-terminal domain"/>
    <property type="match status" value="1"/>
</dbReference>
<dbReference type="InterPro" id="IPR001179">
    <property type="entry name" value="PPIase_FKBP_dom"/>
</dbReference>
<comment type="catalytic activity">
    <reaction evidence="1 4">
        <text>[protein]-peptidylproline (omega=180) = [protein]-peptidylproline (omega=0)</text>
        <dbReference type="Rhea" id="RHEA:16237"/>
        <dbReference type="Rhea" id="RHEA-COMP:10747"/>
        <dbReference type="Rhea" id="RHEA-COMP:10748"/>
        <dbReference type="ChEBI" id="CHEBI:83833"/>
        <dbReference type="ChEBI" id="CHEBI:83834"/>
        <dbReference type="EC" id="5.2.1.8"/>
    </reaction>
</comment>
<comment type="caution">
    <text evidence="18">The sequence shown here is derived from an EMBL/GenBank/DDBJ whole genome shotgun (WGS) entry which is preliminary data.</text>
</comment>
<evidence type="ECO:0000313" key="19">
    <source>
        <dbReference type="EMBL" id="HAB5018763.1"/>
    </source>
</evidence>
<evidence type="ECO:0000313" key="16">
    <source>
        <dbReference type="EMBL" id="HAB4675865.1"/>
    </source>
</evidence>
<dbReference type="InterPro" id="IPR000774">
    <property type="entry name" value="PPIase_FKBP_N"/>
</dbReference>
<evidence type="ECO:0000313" key="22">
    <source>
        <dbReference type="EMBL" id="HAE1472797.1"/>
    </source>
</evidence>
<feature type="region of interest" description="Disordered" evidence="5">
    <location>
        <begin position="53"/>
        <end position="82"/>
    </location>
</feature>
<dbReference type="EMBL" id="DAAFWI010000002">
    <property type="protein sequence ID" value="HAB1774399.1"/>
    <property type="molecule type" value="Genomic_DNA"/>
</dbReference>
<evidence type="ECO:0000313" key="7">
    <source>
        <dbReference type="EMBL" id="HAB1774399.1"/>
    </source>
</evidence>
<protein>
    <recommendedName>
        <fullName evidence="2 4">peptidylprolyl isomerase</fullName>
        <ecNumber evidence="2 4">5.2.1.8</ecNumber>
    </recommendedName>
</protein>
<dbReference type="EMBL" id="DAAHAQ010000113">
    <property type="protein sequence ID" value="HAB5330985.1"/>
    <property type="molecule type" value="Genomic_DNA"/>
</dbReference>
<keyword evidence="3 4" id="KW-0697">Rotamase</keyword>
<evidence type="ECO:0000313" key="14">
    <source>
        <dbReference type="EMBL" id="HAB3925753.1"/>
    </source>
</evidence>
<evidence type="ECO:0000313" key="11">
    <source>
        <dbReference type="EMBL" id="HAB2186665.1"/>
    </source>
</evidence>
<dbReference type="Gene3D" id="3.10.50.40">
    <property type="match status" value="1"/>
</dbReference>
<dbReference type="Pfam" id="PF01346">
    <property type="entry name" value="FKBP_N"/>
    <property type="match status" value="1"/>
</dbReference>
<reference evidence="18" key="1">
    <citation type="journal article" date="2018" name="Genome Biol.">
        <title>SKESA: strategic k-mer extension for scrupulous assemblies.</title>
        <authorList>
            <person name="Souvorov A."/>
            <person name="Agarwala R."/>
            <person name="Lipman D.J."/>
        </authorList>
    </citation>
    <scope>NUCLEOTIDE SEQUENCE</scope>
    <source>
        <strain evidence="18">Salmonella enterica</strain>
    </source>
</reference>
<evidence type="ECO:0000313" key="8">
    <source>
        <dbReference type="EMBL" id="HAB1847207.1"/>
    </source>
</evidence>
<dbReference type="PROSITE" id="PS50059">
    <property type="entry name" value="FKBP_PPIASE"/>
    <property type="match status" value="1"/>
</dbReference>
<feature type="region of interest" description="Disordered" evidence="5">
    <location>
        <begin position="415"/>
        <end position="446"/>
    </location>
</feature>
<gene>
    <name evidence="23" type="ORF">G2997_15560</name>
    <name evidence="22" type="ORF">G3A00_01910</name>
    <name evidence="19" type="ORF">GB016_20055</name>
    <name evidence="9" type="ORF">GB034_08710</name>
    <name evidence="10" type="ORF">GB088_08675</name>
    <name evidence="21" type="ORF">GB246_20070</name>
    <name evidence="12" type="ORF">GB337_18340</name>
    <name evidence="11" type="ORF">GB348_18960</name>
    <name evidence="20" type="ORF">GBS30_15145</name>
    <name evidence="14" type="ORF">GBV97_20790</name>
    <name evidence="13" type="ORF">GBW00_20380</name>
    <name evidence="15" type="ORF">GBX19_21160</name>
    <name evidence="7" type="ORF">GBY11_02080</name>
    <name evidence="8" type="ORF">GBZ10_12200</name>
    <name evidence="16" type="ORF">GBZ12_18990</name>
    <name evidence="17" type="ORF">GBZ37_13330</name>
    <name evidence="18" type="ORF">GBZ41_18920</name>
</gene>
<evidence type="ECO:0000313" key="13">
    <source>
        <dbReference type="EMBL" id="HAB3844245.1"/>
    </source>
</evidence>
<dbReference type="EMBL" id="DAAFWY010000010">
    <property type="protein sequence ID" value="HAB1847207.1"/>
    <property type="molecule type" value="Genomic_DNA"/>
</dbReference>
<dbReference type="GO" id="GO:0006457">
    <property type="term" value="P:protein folding"/>
    <property type="evidence" value="ECO:0007669"/>
    <property type="project" value="InterPro"/>
</dbReference>
<evidence type="ECO:0000313" key="23">
    <source>
        <dbReference type="EMBL" id="HAE1596060.1"/>
    </source>
</evidence>
<dbReference type="EMBL" id="DAAHFA010000030">
    <property type="protein sequence ID" value="HAB5843027.1"/>
    <property type="molecule type" value="Genomic_DNA"/>
</dbReference>
<dbReference type="GO" id="GO:0003755">
    <property type="term" value="F:peptidyl-prolyl cis-trans isomerase activity"/>
    <property type="evidence" value="ECO:0007669"/>
    <property type="project" value="UniProtKB-KW"/>
</dbReference>
<evidence type="ECO:0000313" key="10">
    <source>
        <dbReference type="EMBL" id="HAB1991262.1"/>
    </source>
</evidence>
<dbReference type="EMBL" id="DAAGVB010000066">
    <property type="protein sequence ID" value="HAB4675865.1"/>
    <property type="molecule type" value="Genomic_DNA"/>
</dbReference>